<dbReference type="InParanoid" id="E1ZN72"/>
<evidence type="ECO:0000256" key="1">
    <source>
        <dbReference type="SAM" id="MobiDB-lite"/>
    </source>
</evidence>
<accession>E1ZN72</accession>
<dbReference type="EMBL" id="GL433854">
    <property type="protein sequence ID" value="EFN52820.1"/>
    <property type="molecule type" value="Genomic_DNA"/>
</dbReference>
<reference evidence="2 3" key="1">
    <citation type="journal article" date="2010" name="Plant Cell">
        <title>The Chlorella variabilis NC64A genome reveals adaptation to photosymbiosis, coevolution with viruses, and cryptic sex.</title>
        <authorList>
            <person name="Blanc G."/>
            <person name="Duncan G."/>
            <person name="Agarkova I."/>
            <person name="Borodovsky M."/>
            <person name="Gurnon J."/>
            <person name="Kuo A."/>
            <person name="Lindquist E."/>
            <person name="Lucas S."/>
            <person name="Pangilinan J."/>
            <person name="Polle J."/>
            <person name="Salamov A."/>
            <person name="Terry A."/>
            <person name="Yamada T."/>
            <person name="Dunigan D.D."/>
            <person name="Grigoriev I.V."/>
            <person name="Claverie J.M."/>
            <person name="Van Etten J.L."/>
        </authorList>
    </citation>
    <scope>NUCLEOTIDE SEQUENCE [LARGE SCALE GENOMIC DNA]</scope>
    <source>
        <strain evidence="2 3">NC64A</strain>
    </source>
</reference>
<dbReference type="PANTHER" id="PTHR31984">
    <property type="entry name" value="TRANSPORTER, PUTATIVE (DUF179)-RELATED"/>
    <property type="match status" value="1"/>
</dbReference>
<dbReference type="Proteomes" id="UP000008141">
    <property type="component" value="Unassembled WGS sequence"/>
</dbReference>
<dbReference type="Gene3D" id="3.40.1740.10">
    <property type="entry name" value="VC0467-like"/>
    <property type="match status" value="2"/>
</dbReference>
<feature type="region of interest" description="Disordered" evidence="1">
    <location>
        <begin position="117"/>
        <end position="146"/>
    </location>
</feature>
<dbReference type="AlphaFoldDB" id="E1ZN72"/>
<feature type="compositionally biased region" description="Acidic residues" evidence="1">
    <location>
        <begin position="340"/>
        <end position="359"/>
    </location>
</feature>
<feature type="region of interest" description="Disordered" evidence="1">
    <location>
        <begin position="576"/>
        <end position="636"/>
    </location>
</feature>
<feature type="compositionally biased region" description="Acidic residues" evidence="1">
    <location>
        <begin position="458"/>
        <end position="473"/>
    </location>
</feature>
<gene>
    <name evidence="2" type="ORF">CHLNCDRAFT_138506</name>
</gene>
<sequence>MALGKLERALYRSLLRLGRQFDRPVLKALVCRNHGAALPAGLDAVVARFLGGAHYYWPSPGPQPRVLDAVQDAFRRPLAGGGGVEDAFAGVRYLSGLLGVARKHKLLKEAGQRGLAAASSAAGQQQEGEQQQEEEQRQQGPGGGEVELAAAPGRGLVLLAHPCLLGSIFSRSVVLLCRHEAQQGAYGLVVNKPLGSSLKHLHERFRQLHAPGGGGVLGGGGGVAAAGGLLFGGGGAGMGAGAGIAAAASPAPAAELAAAGREAADGEGDIPAQHLQAAVDWQQGGAARRAGPGAQLADDVAALQAALQQALALSHLYRAPESRSEDVDEHGNWIEAPYESAEEEEEEEEEGSCSEDEYGFGAEDDAEEAEGAGSGDVLAARGGGAGRPVDIASLLAALRGPQEGEGADVELVPLGKDASGVVGVLDEALRRAGGGVALVVDPSGQVWAHSLPQGDYAPQDEDENSEEEGEEAEGVQAGRLAAADEGPSAVADLLLRSLTAKDRVLLAAQQQAAQRQRQQRQQPEQAGEQQGEVAGGGAAAGMLGSAAAAAAAAADPASKVQRFRAEVQRLLDSVSALHPPRGGQQQEPLAATDSGSSLFGTGGSPAAASSSALGAGGSGRAAAAPGSGPGDSGSRNAATLSQLMTLFADSPLPRLGGELVLAPSPPRGSSAAASAEGGAAGAGEEALEGGIVVGADLSRAQGLVQEGYLGWQDVRVCMGDAAWSPGQLEEEVARGTWAVVRADPAFLDLFGAAAAQASSLEVDMSGSGSASTTAAAAAAAAAGGSAEGGEAAPSAAQVYEDAMWSKCLTALGGEYAELARVPRGVWADLAELEV</sequence>
<proteinExistence type="predicted"/>
<dbReference type="PANTHER" id="PTHR31984:SF17">
    <property type="entry name" value="TRANSCRIPTIONAL REGULATOR"/>
    <property type="match status" value="1"/>
</dbReference>
<dbReference type="InterPro" id="IPR003774">
    <property type="entry name" value="AlgH-like"/>
</dbReference>
<feature type="compositionally biased region" description="Polar residues" evidence="1">
    <location>
        <begin position="583"/>
        <end position="599"/>
    </location>
</feature>
<organism evidence="3">
    <name type="scientific">Chlorella variabilis</name>
    <name type="common">Green alga</name>
    <dbReference type="NCBI Taxonomy" id="554065"/>
    <lineage>
        <taxon>Eukaryota</taxon>
        <taxon>Viridiplantae</taxon>
        <taxon>Chlorophyta</taxon>
        <taxon>core chlorophytes</taxon>
        <taxon>Trebouxiophyceae</taxon>
        <taxon>Chlorellales</taxon>
        <taxon>Chlorellaceae</taxon>
        <taxon>Chlorella clade</taxon>
        <taxon>Chlorella</taxon>
    </lineage>
</organism>
<feature type="compositionally biased region" description="Low complexity" evidence="1">
    <location>
        <begin position="117"/>
        <end position="129"/>
    </location>
</feature>
<evidence type="ECO:0000313" key="3">
    <source>
        <dbReference type="Proteomes" id="UP000008141"/>
    </source>
</evidence>
<dbReference type="OrthoDB" id="272750at2759"/>
<feature type="region of interest" description="Disordered" evidence="1">
    <location>
        <begin position="449"/>
        <end position="476"/>
    </location>
</feature>
<protein>
    <submittedName>
        <fullName evidence="2">Uncharacterized protein</fullName>
    </submittedName>
</protein>
<dbReference type="GeneID" id="17352253"/>
<dbReference type="RefSeq" id="XP_005844922.1">
    <property type="nucleotide sequence ID" value="XM_005844860.1"/>
</dbReference>
<name>E1ZN72_CHLVA</name>
<dbReference type="Pfam" id="PF02622">
    <property type="entry name" value="DUF179"/>
    <property type="match status" value="2"/>
</dbReference>
<evidence type="ECO:0000313" key="2">
    <source>
        <dbReference type="EMBL" id="EFN52820.1"/>
    </source>
</evidence>
<feature type="compositionally biased region" description="Low complexity" evidence="1">
    <location>
        <begin position="511"/>
        <end position="532"/>
    </location>
</feature>
<keyword evidence="3" id="KW-1185">Reference proteome</keyword>
<dbReference type="SUPFAM" id="SSF143456">
    <property type="entry name" value="VC0467-like"/>
    <property type="match status" value="2"/>
</dbReference>
<feature type="compositionally biased region" description="Low complexity" evidence="1">
    <location>
        <begin position="604"/>
        <end position="613"/>
    </location>
</feature>
<feature type="region of interest" description="Disordered" evidence="1">
    <location>
        <begin position="338"/>
        <end position="359"/>
    </location>
</feature>
<feature type="region of interest" description="Disordered" evidence="1">
    <location>
        <begin position="511"/>
        <end position="537"/>
    </location>
</feature>
<dbReference type="KEGG" id="cvr:CHLNCDRAFT_138506"/>